<proteinExistence type="predicted"/>
<protein>
    <submittedName>
        <fullName evidence="1">Uncharacterized protein</fullName>
    </submittedName>
</protein>
<name>A0ABU8NVF9_9SPHI</name>
<organism evidence="1 2">
    <name type="scientific">Pedobacter panaciterrae</name>
    <dbReference type="NCBI Taxonomy" id="363849"/>
    <lineage>
        <taxon>Bacteria</taxon>
        <taxon>Pseudomonadati</taxon>
        <taxon>Bacteroidota</taxon>
        <taxon>Sphingobacteriia</taxon>
        <taxon>Sphingobacteriales</taxon>
        <taxon>Sphingobacteriaceae</taxon>
        <taxon>Pedobacter</taxon>
    </lineage>
</organism>
<dbReference type="Proteomes" id="UP001378956">
    <property type="component" value="Unassembled WGS sequence"/>
</dbReference>
<gene>
    <name evidence="1" type="ORF">WAE58_24570</name>
</gene>
<evidence type="ECO:0000313" key="2">
    <source>
        <dbReference type="Proteomes" id="UP001378956"/>
    </source>
</evidence>
<dbReference type="EMBL" id="JBBEUB010000014">
    <property type="protein sequence ID" value="MEJ2905641.1"/>
    <property type="molecule type" value="Genomic_DNA"/>
</dbReference>
<evidence type="ECO:0000313" key="1">
    <source>
        <dbReference type="EMBL" id="MEJ2905641.1"/>
    </source>
</evidence>
<keyword evidence="2" id="KW-1185">Reference proteome</keyword>
<reference evidence="1 2" key="1">
    <citation type="submission" date="2024-03" db="EMBL/GenBank/DDBJ databases">
        <title>Sequence of Lycoming College Course Isolates.</title>
        <authorList>
            <person name="Plotts O."/>
            <person name="Newman J."/>
        </authorList>
    </citation>
    <scope>NUCLEOTIDE SEQUENCE [LARGE SCALE GENOMIC DNA]</scope>
    <source>
        <strain evidence="1 2">CJB-3</strain>
    </source>
</reference>
<comment type="caution">
    <text evidence="1">The sequence shown here is derived from an EMBL/GenBank/DDBJ whole genome shotgun (WGS) entry which is preliminary data.</text>
</comment>
<sequence length="392" mass="45060">MKNSKKSLIAIQGTAQFLAAYIALRWYEESIQKESSDTTILLYDTSVSKDNESLFLNSVKMMAQAVSLNNVIFISETEMRDLSLNWYSKCKRKLKSKLDNIDFDSVLIARDYGSFGTQLILNAYPNALSIEYGDSFGLVGNENALKTSFSDFLNRPLNILKGIVKKVLYNHYPKRINFDLTILTLPMDWSGRYLAHKNLIVPPKAFATDLIMKMVNQLPDLINFCNEILNHVPNNSHLYLTSNLANSGLTNYENELSLYEDVIRETSEIGKCIILKNHPRASNLILKDLYEKLKDQYTVILIDNNEYSLYPIELWLLFIEKCCILPVFSSSVVSLKYFYNKDSIMPLSEKKIDKYLFRDSVPHLVRGELFCRNATNALERWDGKSALWKTPN</sequence>
<dbReference type="RefSeq" id="WP_337718019.1">
    <property type="nucleotide sequence ID" value="NZ_JBBEUB010000014.1"/>
</dbReference>
<accession>A0ABU8NVF9</accession>